<dbReference type="InterPro" id="IPR036388">
    <property type="entry name" value="WH-like_DNA-bd_sf"/>
</dbReference>
<comment type="similarity">
    <text evidence="1">Belongs to the initiator RepB protein family.</text>
</comment>
<dbReference type="Gene3D" id="1.10.10.10">
    <property type="entry name" value="Winged helix-like DNA-binding domain superfamily/Winged helix DNA-binding domain"/>
    <property type="match status" value="2"/>
</dbReference>
<evidence type="ECO:0000256" key="2">
    <source>
        <dbReference type="SAM" id="Coils"/>
    </source>
</evidence>
<proteinExistence type="inferred from homology"/>
<comment type="caution">
    <text evidence="4">The sequence shown here is derived from an EMBL/GenBank/DDBJ whole genome shotgun (WGS) entry which is preliminary data.</text>
</comment>
<feature type="domain" description="Initiator Rep protein WH1" evidence="3">
    <location>
        <begin position="38"/>
        <end position="189"/>
    </location>
</feature>
<evidence type="ECO:0000259" key="3">
    <source>
        <dbReference type="Pfam" id="PF01051"/>
    </source>
</evidence>
<dbReference type="Pfam" id="PF01051">
    <property type="entry name" value="Rep3_N"/>
    <property type="match status" value="1"/>
</dbReference>
<dbReference type="InterPro" id="IPR000525">
    <property type="entry name" value="Initiator_Rep_WH1"/>
</dbReference>
<feature type="coiled-coil region" evidence="2">
    <location>
        <begin position="333"/>
        <end position="360"/>
    </location>
</feature>
<reference evidence="4 5" key="1">
    <citation type="submission" date="2020-06" db="EMBL/GenBank/DDBJ databases">
        <title>Photobacterium damselae subsp. damselae comparative genomics.</title>
        <authorList>
            <person name="Osorio C.R."/>
        </authorList>
    </citation>
    <scope>NUCLEOTIDE SEQUENCE [LARGE SCALE GENOMIC DNA]</scope>
    <source>
        <strain evidence="4 5">TW250/03</strain>
    </source>
</reference>
<dbReference type="EMBL" id="JABXOR010000670">
    <property type="protein sequence ID" value="NVP00665.1"/>
    <property type="molecule type" value="Genomic_DNA"/>
</dbReference>
<dbReference type="AlphaFoldDB" id="A0A850QX72"/>
<sequence length="383" mass="44477">MMENDISVQTTTQKKEIVRSKSIVPTDDFLDKEHHLKKHSLIFCHVELSIVMRKIMAIMFTKMELIDWYDNNGNEASPVYEFTSSQIAQFLGYEKTSQLSAILKKPCQRLSQTSVGITSDEDTEYFNYIPLLSRCSYQRGILTIVPNYQLRDHYIIKSQEKHKGHANIDNKVLVSLQTNYSMILFEWLCRFQDGRNIYDMKLSNMMKYFGILDANGNPLKPTFKSPKRFLTRVLEPAIEALSKNDALSNKLKFNDGEQGKLGYSIISKNTADWLIRLEYCWLNDDGNSRTEELKKVEAFKRLNDLMVEQKTEREKGNETPLDVMREMERLFILLNLDKQALAIQKKIKDKEAELAKAKILAEKNLSKNMESFCSDLDAFLDEI</sequence>
<protein>
    <submittedName>
        <fullName evidence="4">Replication initiation protein</fullName>
    </submittedName>
</protein>
<gene>
    <name evidence="4" type="ORF">HWA77_10625</name>
</gene>
<dbReference type="Proteomes" id="UP000533429">
    <property type="component" value="Unassembled WGS sequence"/>
</dbReference>
<organism evidence="4 5">
    <name type="scientific">Photobacterium damselae subsp. damselae</name>
    <name type="common">Listonella damsela</name>
    <dbReference type="NCBI Taxonomy" id="85581"/>
    <lineage>
        <taxon>Bacteria</taxon>
        <taxon>Pseudomonadati</taxon>
        <taxon>Pseudomonadota</taxon>
        <taxon>Gammaproteobacteria</taxon>
        <taxon>Vibrionales</taxon>
        <taxon>Vibrionaceae</taxon>
        <taxon>Photobacterium</taxon>
    </lineage>
</organism>
<keyword evidence="2" id="KW-0175">Coiled coil</keyword>
<name>A0A850QX72_PHODD</name>
<evidence type="ECO:0000256" key="1">
    <source>
        <dbReference type="ARBA" id="ARBA00038283"/>
    </source>
</evidence>
<accession>A0A850QX72</accession>
<evidence type="ECO:0000313" key="4">
    <source>
        <dbReference type="EMBL" id="NVP00665.1"/>
    </source>
</evidence>
<dbReference type="SUPFAM" id="SSF46785">
    <property type="entry name" value="Winged helix' DNA-binding domain"/>
    <property type="match status" value="1"/>
</dbReference>
<dbReference type="InterPro" id="IPR036390">
    <property type="entry name" value="WH_DNA-bd_sf"/>
</dbReference>
<dbReference type="GO" id="GO:0003887">
    <property type="term" value="F:DNA-directed DNA polymerase activity"/>
    <property type="evidence" value="ECO:0007669"/>
    <property type="project" value="InterPro"/>
</dbReference>
<dbReference type="GO" id="GO:0006270">
    <property type="term" value="P:DNA replication initiation"/>
    <property type="evidence" value="ECO:0007669"/>
    <property type="project" value="InterPro"/>
</dbReference>
<evidence type="ECO:0000313" key="5">
    <source>
        <dbReference type="Proteomes" id="UP000533429"/>
    </source>
</evidence>